<evidence type="ECO:0000256" key="6">
    <source>
        <dbReference type="ARBA" id="ARBA00022801"/>
    </source>
</evidence>
<sequence length="399" mass="43270">MTEPLSDWGVISDHPAKTRFEIAIASPLNPSAGPGRAHPYLLSQRESRTITDHSRLPSPWMRRRTATAYPYSKRPIGISLPFRLLLCSRFSNVVIGLFTLMFPRLSFHLKISRGQMILAKTLIATAALSTAIARDIPNNLRSFYNHIRDQKQCKNALATGFHSSDGDSGDFDYCGDYLEKYNIVYLQGRNGELVNLDIDCDGIQGGPADDGRCGSSGDTQSQTSFQEDLQSYGANQTDLDANVHPYVVFGNESEENKKGWSTFDPSAHGIEPLSIMAVVCNDQLYYGIWGDTNGDDGDEAMVGEASISLATLCFGNSMNGDNGHDDNDVLFIAFTGSDAVPGNDGADWAANNATVFQESITERGNKLVERIGSAAPCRTSVGSWLVYGAVATVAGSLIL</sequence>
<evidence type="ECO:0000256" key="2">
    <source>
        <dbReference type="ARBA" id="ARBA00004613"/>
    </source>
</evidence>
<gene>
    <name evidence="11" type="ORF">BN1708_010055</name>
</gene>
<evidence type="ECO:0000256" key="10">
    <source>
        <dbReference type="RuleBase" id="RU361208"/>
    </source>
</evidence>
<dbReference type="GO" id="GO:0016977">
    <property type="term" value="F:chitosanase activity"/>
    <property type="evidence" value="ECO:0007669"/>
    <property type="project" value="UniProtKB-EC"/>
</dbReference>
<dbReference type="GO" id="GO:0000272">
    <property type="term" value="P:polysaccharide catabolic process"/>
    <property type="evidence" value="ECO:0007669"/>
    <property type="project" value="UniProtKB-KW"/>
</dbReference>
<dbReference type="EMBL" id="CVQH01002669">
    <property type="protein sequence ID" value="CRK11178.1"/>
    <property type="molecule type" value="Genomic_DNA"/>
</dbReference>
<evidence type="ECO:0000256" key="4">
    <source>
        <dbReference type="ARBA" id="ARBA00022525"/>
    </source>
</evidence>
<keyword evidence="8 10" id="KW-0326">Glycosidase</keyword>
<dbReference type="GO" id="GO:0005576">
    <property type="term" value="C:extracellular region"/>
    <property type="evidence" value="ECO:0007669"/>
    <property type="project" value="UniProtKB-SubCell"/>
</dbReference>
<evidence type="ECO:0000313" key="12">
    <source>
        <dbReference type="Proteomes" id="UP000044602"/>
    </source>
</evidence>
<reference evidence="11 12" key="1">
    <citation type="submission" date="2015-05" db="EMBL/GenBank/DDBJ databases">
        <authorList>
            <person name="Wang D.B."/>
            <person name="Wang M."/>
        </authorList>
    </citation>
    <scope>NUCLEOTIDE SEQUENCE [LARGE SCALE GENOMIC DNA]</scope>
    <source>
        <strain evidence="11">VL1</strain>
    </source>
</reference>
<protein>
    <recommendedName>
        <fullName evidence="10">Endo-chitosanase</fullName>
        <ecNumber evidence="10">3.2.1.132</ecNumber>
    </recommendedName>
</protein>
<dbReference type="EC" id="3.2.1.132" evidence="10"/>
<dbReference type="PANTHER" id="PTHR42061:SF6">
    <property type="entry name" value="ENDO-CHITOSANASE"/>
    <property type="match status" value="1"/>
</dbReference>
<keyword evidence="7" id="KW-0119">Carbohydrate metabolism</keyword>
<dbReference type="InterPro" id="IPR009939">
    <property type="entry name" value="Chitosanase_fungal"/>
</dbReference>
<comment type="catalytic activity">
    <reaction evidence="1 10">
        <text>Endohydrolysis of beta-(1-&gt;4)-linkages between D-glucosamine residues in a partly acetylated chitosan.</text>
        <dbReference type="EC" id="3.2.1.132"/>
    </reaction>
</comment>
<organism evidence="11 12">
    <name type="scientific">Verticillium longisporum</name>
    <name type="common">Verticillium dahliae var. longisporum</name>
    <dbReference type="NCBI Taxonomy" id="100787"/>
    <lineage>
        <taxon>Eukaryota</taxon>
        <taxon>Fungi</taxon>
        <taxon>Dikarya</taxon>
        <taxon>Ascomycota</taxon>
        <taxon>Pezizomycotina</taxon>
        <taxon>Sordariomycetes</taxon>
        <taxon>Hypocreomycetidae</taxon>
        <taxon>Glomerellales</taxon>
        <taxon>Plectosphaerellaceae</taxon>
        <taxon>Verticillium</taxon>
    </lineage>
</organism>
<accession>A0A0G4KN25</accession>
<keyword evidence="4" id="KW-0964">Secreted</keyword>
<evidence type="ECO:0000256" key="3">
    <source>
        <dbReference type="ARBA" id="ARBA00007799"/>
    </source>
</evidence>
<dbReference type="AlphaFoldDB" id="A0A0G4KN25"/>
<evidence type="ECO:0000256" key="7">
    <source>
        <dbReference type="ARBA" id="ARBA00023277"/>
    </source>
</evidence>
<evidence type="ECO:0000256" key="9">
    <source>
        <dbReference type="ARBA" id="ARBA00023326"/>
    </source>
</evidence>
<dbReference type="Proteomes" id="UP000044602">
    <property type="component" value="Unassembled WGS sequence"/>
</dbReference>
<evidence type="ECO:0000313" key="11">
    <source>
        <dbReference type="EMBL" id="CRK11178.1"/>
    </source>
</evidence>
<keyword evidence="12" id="KW-1185">Reference proteome</keyword>
<comment type="similarity">
    <text evidence="3 10">Belongs to the glycosyl hydrolase 75 family.</text>
</comment>
<keyword evidence="6 10" id="KW-0378">Hydrolase</keyword>
<dbReference type="PANTHER" id="PTHR42061">
    <property type="entry name" value="ENDO-CHITOSANASE"/>
    <property type="match status" value="1"/>
</dbReference>
<proteinExistence type="inferred from homology"/>
<keyword evidence="5" id="KW-0732">Signal</keyword>
<evidence type="ECO:0000256" key="8">
    <source>
        <dbReference type="ARBA" id="ARBA00023295"/>
    </source>
</evidence>
<name>A0A0G4KN25_VERLO</name>
<evidence type="ECO:0000256" key="1">
    <source>
        <dbReference type="ARBA" id="ARBA00000405"/>
    </source>
</evidence>
<keyword evidence="9 10" id="KW-0624">Polysaccharide degradation</keyword>
<dbReference type="Pfam" id="PF07335">
    <property type="entry name" value="Glyco_hydro_75"/>
    <property type="match status" value="1"/>
</dbReference>
<comment type="function">
    <text evidence="10">Chitosanase catalyzing the endo-type cleavage of chitosan, the deacylated form of chitin. Chitosanase may be crucial in the degradation of the deacetylated portion of chitin in the fungal cell wall.</text>
</comment>
<comment type="subcellular location">
    <subcellularLocation>
        <location evidence="2 10">Secreted</location>
    </subcellularLocation>
</comment>
<evidence type="ECO:0000256" key="5">
    <source>
        <dbReference type="ARBA" id="ARBA00022729"/>
    </source>
</evidence>